<gene>
    <name evidence="4" type="ORF">GL286_18825</name>
</gene>
<dbReference type="Proteomes" id="UP000478183">
    <property type="component" value="Unassembled WGS sequence"/>
</dbReference>
<dbReference type="GO" id="GO:0009236">
    <property type="term" value="P:cobalamin biosynthetic process"/>
    <property type="evidence" value="ECO:0007669"/>
    <property type="project" value="UniProtKB-UniPathway"/>
</dbReference>
<evidence type="ECO:0000256" key="2">
    <source>
        <dbReference type="ARBA" id="ARBA00022573"/>
    </source>
</evidence>
<dbReference type="PANTHER" id="PTHR36925:SF1">
    <property type="entry name" value="COBALT-PRECORRIN-6A REDUCTASE"/>
    <property type="match status" value="1"/>
</dbReference>
<reference evidence="4 5" key="1">
    <citation type="submission" date="2019-11" db="EMBL/GenBank/DDBJ databases">
        <authorList>
            <person name="Dong K."/>
        </authorList>
    </citation>
    <scope>NUCLEOTIDE SEQUENCE [LARGE SCALE GENOMIC DNA]</scope>
    <source>
        <strain evidence="4 5">NBRC 111993</strain>
    </source>
</reference>
<protein>
    <submittedName>
        <fullName evidence="4">Cobalt-precorrin-6A reductase</fullName>
        <ecNumber evidence="4">1.3.1.106</ecNumber>
    </submittedName>
</protein>
<dbReference type="Pfam" id="PF02571">
    <property type="entry name" value="CbiJ"/>
    <property type="match status" value="1"/>
</dbReference>
<dbReference type="AlphaFoldDB" id="A0A6L6JCT1"/>
<organism evidence="4 5">
    <name type="scientific">Paracoccus aestuariivivens</name>
    <dbReference type="NCBI Taxonomy" id="1820333"/>
    <lineage>
        <taxon>Bacteria</taxon>
        <taxon>Pseudomonadati</taxon>
        <taxon>Pseudomonadota</taxon>
        <taxon>Alphaproteobacteria</taxon>
        <taxon>Rhodobacterales</taxon>
        <taxon>Paracoccaceae</taxon>
        <taxon>Paracoccus</taxon>
    </lineage>
</organism>
<keyword evidence="3 4" id="KW-0560">Oxidoreductase</keyword>
<name>A0A6L6JCT1_9RHOB</name>
<comment type="pathway">
    <text evidence="1">Cofactor biosynthesis; adenosylcobalamin biosynthesis.</text>
</comment>
<sequence>MSPNVLILGGTTEASALVRRMAESGIRGLVSLAGRVESPRLQALPMRVGGFGGVDGLAQYLREQRFSQVIDATHPFAAQMSCNAVLACAKVQVPLLRLTRPPWLATDGDRWTIVADIPAAVAALNRPAMRVMLAVGRMHLDDFAPNPQHFYLLRLIDPPLAALPLPDVGILVDRGPFHPDPDRALMQKHAIDLVVSKNSGGEGAYAKIAAARSLGIPVLMIDRPEVPAAIEVHHVDEALLWLHASTERGV</sequence>
<dbReference type="RefSeq" id="WP_155097122.1">
    <property type="nucleotide sequence ID" value="NZ_WMIE01000020.1"/>
</dbReference>
<dbReference type="EC" id="1.3.1.106" evidence="4"/>
<evidence type="ECO:0000313" key="4">
    <source>
        <dbReference type="EMBL" id="MTH79770.1"/>
    </source>
</evidence>
<dbReference type="UniPathway" id="UPA00148"/>
<dbReference type="OrthoDB" id="5183775at2"/>
<evidence type="ECO:0000256" key="3">
    <source>
        <dbReference type="ARBA" id="ARBA00023002"/>
    </source>
</evidence>
<dbReference type="PANTHER" id="PTHR36925">
    <property type="entry name" value="COBALT-PRECORRIN-6A REDUCTASE"/>
    <property type="match status" value="1"/>
</dbReference>
<dbReference type="NCBIfam" id="TIGR00715">
    <property type="entry name" value="precor6x_red"/>
    <property type="match status" value="1"/>
</dbReference>
<dbReference type="GO" id="GO:0016994">
    <property type="term" value="F:precorrin-6A reductase activity"/>
    <property type="evidence" value="ECO:0007669"/>
    <property type="project" value="InterPro"/>
</dbReference>
<evidence type="ECO:0000313" key="5">
    <source>
        <dbReference type="Proteomes" id="UP000478183"/>
    </source>
</evidence>
<dbReference type="EMBL" id="WMIE01000020">
    <property type="protein sequence ID" value="MTH79770.1"/>
    <property type="molecule type" value="Genomic_DNA"/>
</dbReference>
<comment type="caution">
    <text evidence="4">The sequence shown here is derived from an EMBL/GenBank/DDBJ whole genome shotgun (WGS) entry which is preliminary data.</text>
</comment>
<evidence type="ECO:0000256" key="1">
    <source>
        <dbReference type="ARBA" id="ARBA00004953"/>
    </source>
</evidence>
<dbReference type="InterPro" id="IPR003723">
    <property type="entry name" value="Precorrin-6x_reduct"/>
</dbReference>
<keyword evidence="5" id="KW-1185">Reference proteome</keyword>
<dbReference type="NCBIfam" id="NF005968">
    <property type="entry name" value="PRK08057.1-2"/>
    <property type="match status" value="1"/>
</dbReference>
<proteinExistence type="predicted"/>
<keyword evidence="2" id="KW-0169">Cobalamin biosynthesis</keyword>
<dbReference type="PROSITE" id="PS51014">
    <property type="entry name" value="COBK_CBIJ"/>
    <property type="match status" value="1"/>
</dbReference>
<accession>A0A6L6JCT1</accession>